<keyword evidence="3" id="KW-0999">Mitochondrion inner membrane</keyword>
<keyword evidence="2 8" id="KW-0812">Transmembrane</keyword>
<evidence type="ECO:0000259" key="9">
    <source>
        <dbReference type="PROSITE" id="PS50076"/>
    </source>
</evidence>
<comment type="subcellular location">
    <subcellularLocation>
        <location evidence="1">Mitochondrion inner membrane</location>
        <topology evidence="1">Single-pass membrane protein</topology>
    </subcellularLocation>
</comment>
<dbReference type="PANTHER" id="PTHR12763">
    <property type="match status" value="1"/>
</dbReference>
<evidence type="ECO:0000256" key="4">
    <source>
        <dbReference type="ARBA" id="ARBA00022989"/>
    </source>
</evidence>
<protein>
    <submittedName>
        <fullName evidence="10">DnaJ domain protein</fullName>
    </submittedName>
</protein>
<sequence length="210" mass="23137">QKKRYLKLIAITGGIALLVVLAITGRLNWLIAGVGALLAMLPKAAQLLLGAWPKISPYFTRYQQNKHSSMQTQFIRLQVDLMTGELQGEVLQGKYKGQKLQSMDMEQLLGLLEECKQGDERSALILISYLDRAHAGWSGDEAQAFKPAAGVTDMSEQQARDVLGVSGAASKKDINKAHKRLMQKLHPDRGGSDFLAQQINQARDVLLNVV</sequence>
<dbReference type="CDD" id="cd06257">
    <property type="entry name" value="DnaJ"/>
    <property type="match status" value="1"/>
</dbReference>
<dbReference type="EMBL" id="UOFJ01000516">
    <property type="protein sequence ID" value="VAW70367.1"/>
    <property type="molecule type" value="Genomic_DNA"/>
</dbReference>
<reference evidence="10" key="1">
    <citation type="submission" date="2018-06" db="EMBL/GenBank/DDBJ databases">
        <authorList>
            <person name="Zhirakovskaya E."/>
        </authorList>
    </citation>
    <scope>NUCLEOTIDE SEQUENCE</scope>
</reference>
<comment type="similarity">
    <text evidence="7">Belongs to the TIM14 family.</text>
</comment>
<feature type="transmembrane region" description="Helical" evidence="8">
    <location>
        <begin position="5"/>
        <end position="23"/>
    </location>
</feature>
<dbReference type="AlphaFoldDB" id="A0A3B0Y474"/>
<feature type="non-terminal residue" evidence="10">
    <location>
        <position position="1"/>
    </location>
</feature>
<evidence type="ECO:0000256" key="1">
    <source>
        <dbReference type="ARBA" id="ARBA00004434"/>
    </source>
</evidence>
<evidence type="ECO:0000256" key="5">
    <source>
        <dbReference type="ARBA" id="ARBA00023128"/>
    </source>
</evidence>
<dbReference type="GO" id="GO:0005743">
    <property type="term" value="C:mitochondrial inner membrane"/>
    <property type="evidence" value="ECO:0007669"/>
    <property type="project" value="UniProtKB-SubCell"/>
</dbReference>
<accession>A0A3B0Y474</accession>
<proteinExistence type="inferred from homology"/>
<evidence type="ECO:0000256" key="6">
    <source>
        <dbReference type="ARBA" id="ARBA00023136"/>
    </source>
</evidence>
<dbReference type="InterPro" id="IPR036869">
    <property type="entry name" value="J_dom_sf"/>
</dbReference>
<dbReference type="InterPro" id="IPR001623">
    <property type="entry name" value="DnaJ_domain"/>
</dbReference>
<name>A0A3B0Y474_9ZZZZ</name>
<dbReference type="Pfam" id="PF00226">
    <property type="entry name" value="DnaJ"/>
    <property type="match status" value="1"/>
</dbReference>
<keyword evidence="6 8" id="KW-0472">Membrane</keyword>
<evidence type="ECO:0000313" key="10">
    <source>
        <dbReference type="EMBL" id="VAW70367.1"/>
    </source>
</evidence>
<dbReference type="Gene3D" id="1.10.287.110">
    <property type="entry name" value="DnaJ domain"/>
    <property type="match status" value="1"/>
</dbReference>
<dbReference type="SUPFAM" id="SSF46565">
    <property type="entry name" value="Chaperone J-domain"/>
    <property type="match status" value="1"/>
</dbReference>
<dbReference type="PROSITE" id="PS50076">
    <property type="entry name" value="DNAJ_2"/>
    <property type="match status" value="1"/>
</dbReference>
<feature type="transmembrane region" description="Helical" evidence="8">
    <location>
        <begin position="29"/>
        <end position="52"/>
    </location>
</feature>
<gene>
    <name evidence="10" type="ORF">MNBD_GAMMA10-700</name>
</gene>
<keyword evidence="4 8" id="KW-1133">Transmembrane helix</keyword>
<keyword evidence="5" id="KW-0496">Mitochondrion</keyword>
<evidence type="ECO:0000256" key="3">
    <source>
        <dbReference type="ARBA" id="ARBA00022792"/>
    </source>
</evidence>
<organism evidence="10">
    <name type="scientific">hydrothermal vent metagenome</name>
    <dbReference type="NCBI Taxonomy" id="652676"/>
    <lineage>
        <taxon>unclassified sequences</taxon>
        <taxon>metagenomes</taxon>
        <taxon>ecological metagenomes</taxon>
    </lineage>
</organism>
<evidence type="ECO:0000256" key="8">
    <source>
        <dbReference type="SAM" id="Phobius"/>
    </source>
</evidence>
<dbReference type="PANTHER" id="PTHR12763:SF28">
    <property type="entry name" value="GEO10507P1-RELATED"/>
    <property type="match status" value="1"/>
</dbReference>
<evidence type="ECO:0000256" key="7">
    <source>
        <dbReference type="ARBA" id="ARBA00038105"/>
    </source>
</evidence>
<dbReference type="SMART" id="SM00271">
    <property type="entry name" value="DnaJ"/>
    <property type="match status" value="1"/>
</dbReference>
<feature type="domain" description="J" evidence="9">
    <location>
        <begin position="158"/>
        <end position="210"/>
    </location>
</feature>
<evidence type="ECO:0000256" key="2">
    <source>
        <dbReference type="ARBA" id="ARBA00022692"/>
    </source>
</evidence>